<reference evidence="2" key="1">
    <citation type="submission" date="2019-11" db="EMBL/GenBank/DDBJ databases">
        <title>Burkholderia cenocepacia CF.</title>
        <authorList>
            <person name="Vianna E.F."/>
            <person name="Marques E.A."/>
            <person name="Albano R.M."/>
            <person name="Leao R.S."/>
        </authorList>
    </citation>
    <scope>NUCLEOTIDE SEQUENCE</scope>
    <source>
        <strain evidence="2">MS-2140</strain>
    </source>
</reference>
<comment type="caution">
    <text evidence="2">The sequence shown here is derived from an EMBL/GenBank/DDBJ whole genome shotgun (WGS) entry which is preliminary data.</text>
</comment>
<proteinExistence type="predicted"/>
<evidence type="ECO:0000256" key="1">
    <source>
        <dbReference type="SAM" id="SignalP"/>
    </source>
</evidence>
<dbReference type="EMBL" id="JAAEAM010000056">
    <property type="protein sequence ID" value="NDV76869.1"/>
    <property type="molecule type" value="Genomic_DNA"/>
</dbReference>
<sequence>MRCSSWIFYLCNMALCLFLIGESVQAQSMSPVNQTMQFNYTTNGGADGAINAYGNNSVSVSGDVLRVQIGDSDGDRNINGVGIYEMRLNGKNLEAAKKMAELLCSSKEAGSGTIIPILYIARCGGAVHHGYLSDLGRDIRIKISDLAEELTNMGVQSGRRIVKLDVSLVSIDRAADGFLVSLKFDNSGSYPIQFETPDRWEGKMGKYMDILAVTDSQGRASPKIGFALAGEPLADPTQFAGGKVIIEPHSAVVVKMKTSKVIRFTAGTYDLYAGAFMNIKVVGIESSLLRVDFHSDYTKPTRITFDRDYPSTPQEREQWEAYQRTRLSYFPVKPGQTFKEDGLYRAIRTDSTAHRSLQLVPFKAGDVATTERVKMLMEGGDGISLDGPVEWLWGGSAPTPVKTYSFDTIEETRQFSPSGVPCPRSGRWLPRVREGWNSTRYDPTGIVTLRYGQTMPALKATGDDTDWEWIGV</sequence>
<name>A0A6B2MPJ2_9BURK</name>
<organism evidence="2">
    <name type="scientific">Burkholderia cenocepacia</name>
    <dbReference type="NCBI Taxonomy" id="95486"/>
    <lineage>
        <taxon>Bacteria</taxon>
        <taxon>Pseudomonadati</taxon>
        <taxon>Pseudomonadota</taxon>
        <taxon>Betaproteobacteria</taxon>
        <taxon>Burkholderiales</taxon>
        <taxon>Burkholderiaceae</taxon>
        <taxon>Burkholderia</taxon>
        <taxon>Burkholderia cepacia complex</taxon>
    </lineage>
</organism>
<keyword evidence="1" id="KW-0732">Signal</keyword>
<feature type="chain" id="PRO_5025408026" evidence="1">
    <location>
        <begin position="27"/>
        <end position="472"/>
    </location>
</feature>
<dbReference type="AlphaFoldDB" id="A0A6B2MPJ2"/>
<accession>A0A6B2MPJ2</accession>
<feature type="signal peptide" evidence="1">
    <location>
        <begin position="1"/>
        <end position="26"/>
    </location>
</feature>
<protein>
    <submittedName>
        <fullName evidence="2">Uncharacterized protein</fullName>
    </submittedName>
</protein>
<evidence type="ECO:0000313" key="2">
    <source>
        <dbReference type="EMBL" id="NDV76869.1"/>
    </source>
</evidence>
<gene>
    <name evidence="2" type="ORF">GFJ35_33210</name>
</gene>